<reference evidence="2" key="1">
    <citation type="submission" date="2023-03" db="EMBL/GenBank/DDBJ databases">
        <title>Massive genome expansion in bonnet fungi (Mycena s.s.) driven by repeated elements and novel gene families across ecological guilds.</title>
        <authorList>
            <consortium name="Lawrence Berkeley National Laboratory"/>
            <person name="Harder C.B."/>
            <person name="Miyauchi S."/>
            <person name="Viragh M."/>
            <person name="Kuo A."/>
            <person name="Thoen E."/>
            <person name="Andreopoulos B."/>
            <person name="Lu D."/>
            <person name="Skrede I."/>
            <person name="Drula E."/>
            <person name="Henrissat B."/>
            <person name="Morin E."/>
            <person name="Kohler A."/>
            <person name="Barry K."/>
            <person name="LaButti K."/>
            <person name="Morin E."/>
            <person name="Salamov A."/>
            <person name="Lipzen A."/>
            <person name="Mereny Z."/>
            <person name="Hegedus B."/>
            <person name="Baldrian P."/>
            <person name="Stursova M."/>
            <person name="Weitz H."/>
            <person name="Taylor A."/>
            <person name="Grigoriev I.V."/>
            <person name="Nagy L.G."/>
            <person name="Martin F."/>
            <person name="Kauserud H."/>
        </authorList>
    </citation>
    <scope>NUCLEOTIDE SEQUENCE</scope>
    <source>
        <strain evidence="2">CBHHK200</strain>
    </source>
</reference>
<sequence length="213" mass="24093">MSVPDSLTDPNTTSTVQDAASTDDFGRALSDAIQRYLALPPREELIMDDLIPDGPSQSWDDPSWQLGRIDTETRDRDWANAAPLAATRFMGSASRRDPLEDGLAEWDSVRRHQVIEIVRDVATDAEAEVIERRSELLNNLFWDPPNMPTHFRESVQHQMALMGSSRRARVTIELMKPRKVRLFDEEFHLQSTHCSAGPEATCNIGAEDMEELM</sequence>
<feature type="region of interest" description="Disordered" evidence="1">
    <location>
        <begin position="1"/>
        <end position="20"/>
    </location>
</feature>
<evidence type="ECO:0000313" key="3">
    <source>
        <dbReference type="Proteomes" id="UP001218188"/>
    </source>
</evidence>
<dbReference type="EMBL" id="JARJCM010000213">
    <property type="protein sequence ID" value="KAJ7022256.1"/>
    <property type="molecule type" value="Genomic_DNA"/>
</dbReference>
<evidence type="ECO:0000313" key="2">
    <source>
        <dbReference type="EMBL" id="KAJ7022256.1"/>
    </source>
</evidence>
<dbReference type="Proteomes" id="UP001218188">
    <property type="component" value="Unassembled WGS sequence"/>
</dbReference>
<keyword evidence="3" id="KW-1185">Reference proteome</keyword>
<accession>A0AAD6S8Q7</accession>
<name>A0AAD6S8Q7_9AGAR</name>
<gene>
    <name evidence="2" type="ORF">C8F04DRAFT_1272802</name>
</gene>
<organism evidence="2 3">
    <name type="scientific">Mycena alexandri</name>
    <dbReference type="NCBI Taxonomy" id="1745969"/>
    <lineage>
        <taxon>Eukaryota</taxon>
        <taxon>Fungi</taxon>
        <taxon>Dikarya</taxon>
        <taxon>Basidiomycota</taxon>
        <taxon>Agaricomycotina</taxon>
        <taxon>Agaricomycetes</taxon>
        <taxon>Agaricomycetidae</taxon>
        <taxon>Agaricales</taxon>
        <taxon>Marasmiineae</taxon>
        <taxon>Mycenaceae</taxon>
        <taxon>Mycena</taxon>
    </lineage>
</organism>
<evidence type="ECO:0000256" key="1">
    <source>
        <dbReference type="SAM" id="MobiDB-lite"/>
    </source>
</evidence>
<proteinExistence type="predicted"/>
<protein>
    <submittedName>
        <fullName evidence="2">Uncharacterized protein</fullName>
    </submittedName>
</protein>
<dbReference type="AlphaFoldDB" id="A0AAD6S8Q7"/>
<comment type="caution">
    <text evidence="2">The sequence shown here is derived from an EMBL/GenBank/DDBJ whole genome shotgun (WGS) entry which is preliminary data.</text>
</comment>
<feature type="compositionally biased region" description="Polar residues" evidence="1">
    <location>
        <begin position="8"/>
        <end position="20"/>
    </location>
</feature>